<evidence type="ECO:0000313" key="1">
    <source>
        <dbReference type="EMBL" id="MDL0432327.1"/>
    </source>
</evidence>
<evidence type="ECO:0008006" key="3">
    <source>
        <dbReference type="Google" id="ProtNLM"/>
    </source>
</evidence>
<sequence>MLLNELTIATENPEQLLNELVQPREDWFDMEVIAGLLPGLLRALESLSVTVTGAEKLLEWLSSGEIEVRVREKKQPGRGVSGLKTGHPQHAGLRELAQKETGEVRLQMAALVIVLAYQWRHDVPDDEQNRFSSRLYEAWRALWLMGDTAVNCIPRISEHLERFAATFARRNEMLDRRRLSGNDIRYLVELQRFFKHFLGDGQIVRRHRRTSADRQVWSLTSDWEPLDKDSDTEVDQSKTVRIHTTRPSEVKTTKHFLAGNAPDELDDATLLLETGEQAKPELGERSDALLRKLQPQRAACRRVNSVLPGRWESLSEYELNLILESLVFRRSGLPTVRLFILLLLLTGRAPEVVLRARVVKSRDQLPQDFKNSEDIYLVADERTWVCGTLKPKDRRELKSGWHKYFEESRQELTFRIPDQFWQVMALTVKSAGGRATSKSAALFSRRVKLDGIINRVNSRLKDLKRSTGSRLTVKRIQNLLFDSLMNVSTDLIDVCLITGKHPPFGPSAAIYYHTRAAEQLAEYYDRVVVSWARAMGGATRPDQPELSGASVSRVGSPLSIRSDVMRAVVVSLQEQLQEYRKVIDQPSYLWRFHNLYTAYVNLMLLWATGYRAVRDPIADPSELNRKRGFVVISDKEGDDMGHSRVVYLPERMIRQLDCYEAHRLALSRRLQMAGCKVTLSTFLWFLTSKYETVPATPKELAAEIVWVFPWPLNTSRHTLRGYLRDRDVPGDLVDTFMGHWGIGTEPWARHSALDPYAFKEAVGPVIDELLESLGFDVLEGIDG</sequence>
<reference evidence="1 2" key="1">
    <citation type="submission" date="2023-06" db="EMBL/GenBank/DDBJ databases">
        <title>Marinobacter azerbaijanicus a moderately halophilic, isolated from Urmia Lake in Azerbaijan region of Iran.</title>
        <authorList>
            <person name="Sanchez-Porro C."/>
            <person name="Aghdam E.M."/>
            <person name="Saheb S.M."/>
            <person name="Tarhriz V."/>
            <person name="Kazemi E."/>
            <person name="Ammozegar M.A."/>
            <person name="Ventosa A."/>
            <person name="Hejazi M.S."/>
        </authorList>
    </citation>
    <scope>NUCLEOTIDE SEQUENCE [LARGE SCALE GENOMIC DNA]</scope>
    <source>
        <strain evidence="1 2">TBZ242</strain>
    </source>
</reference>
<evidence type="ECO:0000313" key="2">
    <source>
        <dbReference type="Proteomes" id="UP001227964"/>
    </source>
</evidence>
<dbReference type="EMBL" id="JASSVS010000007">
    <property type="protein sequence ID" value="MDL0432327.1"/>
    <property type="molecule type" value="Genomic_DNA"/>
</dbReference>
<keyword evidence="2" id="KW-1185">Reference proteome</keyword>
<name>A0ABT7IF06_9GAMM</name>
<protein>
    <recommendedName>
        <fullName evidence="3">Tyr recombinase domain-containing protein</fullName>
    </recommendedName>
</protein>
<dbReference type="RefSeq" id="WP_285391508.1">
    <property type="nucleotide sequence ID" value="NZ_JASSVS010000007.1"/>
</dbReference>
<proteinExistence type="predicted"/>
<comment type="caution">
    <text evidence="1">The sequence shown here is derived from an EMBL/GenBank/DDBJ whole genome shotgun (WGS) entry which is preliminary data.</text>
</comment>
<gene>
    <name evidence="1" type="ORF">QPM17_14375</name>
</gene>
<organism evidence="1 2">
    <name type="scientific">Marinobacter azerbaijanicus</name>
    <dbReference type="NCBI Taxonomy" id="3050455"/>
    <lineage>
        <taxon>Bacteria</taxon>
        <taxon>Pseudomonadati</taxon>
        <taxon>Pseudomonadota</taxon>
        <taxon>Gammaproteobacteria</taxon>
        <taxon>Pseudomonadales</taxon>
        <taxon>Marinobacteraceae</taxon>
        <taxon>Marinobacter</taxon>
    </lineage>
</organism>
<accession>A0ABT7IF06</accession>
<dbReference type="Proteomes" id="UP001227964">
    <property type="component" value="Unassembled WGS sequence"/>
</dbReference>